<dbReference type="OrthoDB" id="12314at2157"/>
<reference evidence="2" key="1">
    <citation type="submission" date="2017-03" db="EMBL/GenBank/DDBJ databases">
        <authorList>
            <person name="Herbold C."/>
        </authorList>
    </citation>
    <scope>NUCLEOTIDE SEQUENCE [LARGE SCALE GENOMIC DNA]</scope>
</reference>
<accession>A0A2H1FDU5</accession>
<dbReference type="AlphaFoldDB" id="A0A2H1FDU5"/>
<dbReference type="GO" id="GO:0008237">
    <property type="term" value="F:metallopeptidase activity"/>
    <property type="evidence" value="ECO:0007669"/>
    <property type="project" value="InterPro"/>
</dbReference>
<evidence type="ECO:0008006" key="3">
    <source>
        <dbReference type="Google" id="ProtNLM"/>
    </source>
</evidence>
<evidence type="ECO:0000313" key="2">
    <source>
        <dbReference type="Proteomes" id="UP000230607"/>
    </source>
</evidence>
<evidence type="ECO:0000313" key="1">
    <source>
        <dbReference type="EMBL" id="SMH70934.1"/>
    </source>
</evidence>
<dbReference type="EMBL" id="LT841358">
    <property type="protein sequence ID" value="SMH70934.1"/>
    <property type="molecule type" value="Genomic_DNA"/>
</dbReference>
<dbReference type="InterPro" id="IPR024079">
    <property type="entry name" value="MetalloPept_cat_dom_sf"/>
</dbReference>
<keyword evidence="2" id="KW-1185">Reference proteome</keyword>
<dbReference type="SUPFAM" id="SSF55486">
    <property type="entry name" value="Metalloproteases ('zincins'), catalytic domain"/>
    <property type="match status" value="1"/>
</dbReference>
<name>A0A2H1FDU5_9ARCH</name>
<proteinExistence type="predicted"/>
<organism evidence="1 2">
    <name type="scientific">Candidatus Nitrosotalea okcheonensis</name>
    <dbReference type="NCBI Taxonomy" id="1903276"/>
    <lineage>
        <taxon>Archaea</taxon>
        <taxon>Nitrososphaerota</taxon>
        <taxon>Nitrososphaeria</taxon>
        <taxon>Nitrosotaleales</taxon>
        <taxon>Nitrosotaleaceae</taxon>
        <taxon>Nitrosotalea</taxon>
    </lineage>
</organism>
<gene>
    <name evidence="1" type="ORF">NCS_10741</name>
</gene>
<sequence>MKKTIPTIALIVLFSWSVFVPTVVPAFATGQFLQMPIRVHHGPIICAIEPHADPNFPTVGKQLLDETEYAVIDWKAKLNQGLGRHPVWNITLVKVPISQQNSFNYTECDITIKYFPQPQKNSNGFIATGVTIPNFETGKTNIEIYYLDVEPNWIKKEWTVGGQMYYTYVDEPQYTGLVATSTQLDSTIRHEIGHSFGLGHYIVPYDRLRNIINGLEDMPSIMIDAVTILGVKHYDITPLDVAQVKSTYGDGGFDNPIQKKDYHHMVHQISMSKQYYQPGEEVTLDVNTGMFDDKSFAEILVIDSNNTMIENIGISKLNSTIPLGNAYQKNEKYLAEMINPITGDWDFASFTVGVPISQITNMNQNIPVLQTQIPSWVKNNAKLWSQNLIPDEEFVKGLEFLSVQGMIKIPHSIDENNLGRIPVWIKTAAKLWSTGEISDDEFVRGLQYLTDNGIIPAQK</sequence>
<dbReference type="RefSeq" id="WP_157926989.1">
    <property type="nucleotide sequence ID" value="NZ_LT841358.1"/>
</dbReference>
<dbReference type="Gene3D" id="3.40.390.10">
    <property type="entry name" value="Collagenase (Catalytic Domain)"/>
    <property type="match status" value="1"/>
</dbReference>
<protein>
    <recommendedName>
        <fullName evidence="3">Peptidase M10 metallopeptidase domain-containing protein</fullName>
    </recommendedName>
</protein>
<dbReference type="Proteomes" id="UP000230607">
    <property type="component" value="Chromosome 1"/>
</dbReference>